<feature type="transmembrane region" description="Helical" evidence="8">
    <location>
        <begin position="304"/>
        <end position="325"/>
    </location>
</feature>
<feature type="transmembrane region" description="Helical" evidence="8">
    <location>
        <begin position="421"/>
        <end position="442"/>
    </location>
</feature>
<organism evidence="9">
    <name type="scientific">Aplanochytrium stocchinoi</name>
    <dbReference type="NCBI Taxonomy" id="215587"/>
    <lineage>
        <taxon>Eukaryota</taxon>
        <taxon>Sar</taxon>
        <taxon>Stramenopiles</taxon>
        <taxon>Bigyra</taxon>
        <taxon>Labyrinthulomycetes</taxon>
        <taxon>Thraustochytrida</taxon>
        <taxon>Thraustochytriidae</taxon>
        <taxon>Aplanochytrium</taxon>
    </lineage>
</organism>
<name>A0A7S3PM05_9STRA</name>
<evidence type="ECO:0000256" key="3">
    <source>
        <dbReference type="ARBA" id="ARBA00022475"/>
    </source>
</evidence>
<dbReference type="GO" id="GO:0015203">
    <property type="term" value="F:polyamine transmembrane transporter activity"/>
    <property type="evidence" value="ECO:0007669"/>
    <property type="project" value="UniProtKB-ARBA"/>
</dbReference>
<keyword evidence="6 8" id="KW-0472">Membrane</keyword>
<evidence type="ECO:0000256" key="7">
    <source>
        <dbReference type="ARBA" id="ARBA00024041"/>
    </source>
</evidence>
<evidence type="ECO:0000256" key="5">
    <source>
        <dbReference type="ARBA" id="ARBA00022989"/>
    </source>
</evidence>
<feature type="transmembrane region" description="Helical" evidence="8">
    <location>
        <begin position="225"/>
        <end position="247"/>
    </location>
</feature>
<gene>
    <name evidence="9" type="ORF">ASTO00021_LOCUS13898</name>
</gene>
<dbReference type="InterPro" id="IPR044566">
    <property type="entry name" value="RMV1-like"/>
</dbReference>
<feature type="transmembrane region" description="Helical" evidence="8">
    <location>
        <begin position="345"/>
        <end position="365"/>
    </location>
</feature>
<keyword evidence="5 8" id="KW-1133">Transmembrane helix</keyword>
<proteinExistence type="inferred from homology"/>
<dbReference type="PANTHER" id="PTHR45826">
    <property type="entry name" value="POLYAMINE TRANSPORTER PUT1"/>
    <property type="match status" value="1"/>
</dbReference>
<evidence type="ECO:0000256" key="2">
    <source>
        <dbReference type="ARBA" id="ARBA00022448"/>
    </source>
</evidence>
<feature type="transmembrane region" description="Helical" evidence="8">
    <location>
        <begin position="104"/>
        <end position="124"/>
    </location>
</feature>
<accession>A0A7S3PM05</accession>
<dbReference type="InterPro" id="IPR002293">
    <property type="entry name" value="AA/rel_permease1"/>
</dbReference>
<dbReference type="PANTHER" id="PTHR45826:SF2">
    <property type="entry name" value="AMINO ACID TRANSPORTER"/>
    <property type="match status" value="1"/>
</dbReference>
<feature type="transmembrane region" description="Helical" evidence="8">
    <location>
        <begin position="397"/>
        <end position="415"/>
    </location>
</feature>
<feature type="transmembrane region" description="Helical" evidence="8">
    <location>
        <begin position="463"/>
        <end position="485"/>
    </location>
</feature>
<evidence type="ECO:0000256" key="6">
    <source>
        <dbReference type="ARBA" id="ARBA00023136"/>
    </source>
</evidence>
<evidence type="ECO:0000256" key="4">
    <source>
        <dbReference type="ARBA" id="ARBA00022692"/>
    </source>
</evidence>
<keyword evidence="3" id="KW-1003">Cell membrane</keyword>
<reference evidence="9" key="1">
    <citation type="submission" date="2021-01" db="EMBL/GenBank/DDBJ databases">
        <authorList>
            <person name="Corre E."/>
            <person name="Pelletier E."/>
            <person name="Niang G."/>
            <person name="Scheremetjew M."/>
            <person name="Finn R."/>
            <person name="Kale V."/>
            <person name="Holt S."/>
            <person name="Cochrane G."/>
            <person name="Meng A."/>
            <person name="Brown T."/>
            <person name="Cohen L."/>
        </authorList>
    </citation>
    <scope>NUCLEOTIDE SEQUENCE</scope>
    <source>
        <strain evidence="9">GSBS06</strain>
    </source>
</reference>
<evidence type="ECO:0000313" key="9">
    <source>
        <dbReference type="EMBL" id="CAE0443843.1"/>
    </source>
</evidence>
<comment type="similarity">
    <text evidence="7">Belongs to the amino acid-polyamine-organocation (APC) superfamily. Polyamine:cation symporter (PHS) (TC 2.A.3.12) family.</text>
</comment>
<keyword evidence="2" id="KW-0813">Transport</keyword>
<comment type="subcellular location">
    <subcellularLocation>
        <location evidence="1">Cell membrane</location>
        <topology evidence="1">Multi-pass membrane protein</topology>
    </subcellularLocation>
</comment>
<dbReference type="Gene3D" id="1.20.1740.10">
    <property type="entry name" value="Amino acid/polyamine transporter I"/>
    <property type="match status" value="1"/>
</dbReference>
<evidence type="ECO:0008006" key="10">
    <source>
        <dbReference type="Google" id="ProtNLM"/>
    </source>
</evidence>
<feature type="transmembrane region" description="Helical" evidence="8">
    <location>
        <begin position="194"/>
        <end position="213"/>
    </location>
</feature>
<dbReference type="EMBL" id="HBIN01018223">
    <property type="protein sequence ID" value="CAE0443843.1"/>
    <property type="molecule type" value="Transcribed_RNA"/>
</dbReference>
<dbReference type="Pfam" id="PF13520">
    <property type="entry name" value="AA_permease_2"/>
    <property type="match status" value="1"/>
</dbReference>
<dbReference type="PIRSF" id="PIRSF006060">
    <property type="entry name" value="AA_transporter"/>
    <property type="match status" value="1"/>
</dbReference>
<sequence>MDLHTPVGTSSSCSSGNVETEDVVPAVGIRTADDPNGHLWVSPSAPLLGERLGNIMTSSEQYRRGSYTRAEPTLGVLAICAIAYFNVCGGPWGSEAVISSVGPLPGLVGAIVFSVGWGLPLSLVTAELSSVFPDDGGYSIWVSEAFGEFWGFQESYWSWVSGVIDNAIYPVLAYESLIKLLDDDIFSLDDGDEYFSLGTAYMVKLTIAFAFTFPNLVTIREFGPGLSFLAMFVFLPFLVLSFNALFLHGKELNFANLLEVKHDARFGDWADLINLLYWNFSGFDCVSTCAGSVCRPSQSYPRGLLLALVLITLTYMLPLVASVAINDPEWEYWDEGSFVTIAESLVGHWLAVWMVVASFAGNAGMHIAEMFEDSWQLCGMAEVGLAPSVFAYKHPHFKTPLISVMFSFVIIAGLIVNKFAFIVGISNFFSVASALLELSAFLKLRHSKSSLHRPFEVPIQSNAGLGLFILFPFAVGLIVLLSSFGNTLKSISLNISALLFGVPLFFLMKYHGTIKYTRGRI</sequence>
<keyword evidence="4 8" id="KW-0812">Transmembrane</keyword>
<evidence type="ECO:0000256" key="1">
    <source>
        <dbReference type="ARBA" id="ARBA00004651"/>
    </source>
</evidence>
<feature type="transmembrane region" description="Helical" evidence="8">
    <location>
        <begin position="73"/>
        <end position="92"/>
    </location>
</feature>
<feature type="transmembrane region" description="Helical" evidence="8">
    <location>
        <begin position="491"/>
        <end position="510"/>
    </location>
</feature>
<dbReference type="AlphaFoldDB" id="A0A7S3PM05"/>
<evidence type="ECO:0000256" key="8">
    <source>
        <dbReference type="SAM" id="Phobius"/>
    </source>
</evidence>
<dbReference type="GO" id="GO:0005886">
    <property type="term" value="C:plasma membrane"/>
    <property type="evidence" value="ECO:0007669"/>
    <property type="project" value="UniProtKB-SubCell"/>
</dbReference>
<protein>
    <recommendedName>
        <fullName evidence="10">Amino acid permease/ SLC12A domain-containing protein</fullName>
    </recommendedName>
</protein>